<reference evidence="1" key="1">
    <citation type="submission" date="2018-05" db="EMBL/GenBank/DDBJ databases">
        <title>Complete genome sequnece of Akkermansia muciniphila EB-AMDK-40.</title>
        <authorList>
            <person name="Nam Y.-D."/>
            <person name="Chung W.-H."/>
            <person name="Park Y.S."/>
            <person name="Kang J."/>
        </authorList>
    </citation>
    <scope>NUCLEOTIDE SEQUENCE</scope>
    <source>
        <strain evidence="1">EB-AMDK-40</strain>
    </source>
</reference>
<accession>A0AAE7BH53</accession>
<protein>
    <submittedName>
        <fullName evidence="1">Uncharacterized protein</fullName>
    </submittedName>
</protein>
<dbReference type="AlphaFoldDB" id="A0AAE7BH53"/>
<gene>
    <name evidence="1" type="ORF">DMI76_12945</name>
</gene>
<dbReference type="EMBL" id="CP029701">
    <property type="protein sequence ID" value="QHV64208.1"/>
    <property type="molecule type" value="Genomic_DNA"/>
</dbReference>
<evidence type="ECO:0000313" key="2">
    <source>
        <dbReference type="Proteomes" id="UP000642553"/>
    </source>
</evidence>
<proteinExistence type="predicted"/>
<dbReference type="Proteomes" id="UP000642553">
    <property type="component" value="Chromosome"/>
</dbReference>
<name>A0AAE7BH53_9BACT</name>
<organism evidence="1 2">
    <name type="scientific">Akkermansia massiliensis</name>
    <dbReference type="NCBI Taxonomy" id="2927224"/>
    <lineage>
        <taxon>Bacteria</taxon>
        <taxon>Pseudomonadati</taxon>
        <taxon>Verrucomicrobiota</taxon>
        <taxon>Verrucomicrobiia</taxon>
        <taxon>Verrucomicrobiales</taxon>
        <taxon>Akkermansiaceae</taxon>
        <taxon>Akkermansia</taxon>
    </lineage>
</organism>
<sequence length="338" mass="38463">MWYEGGMKPLLGMGCAVLAVCAVGFSAYRILMEKMPDEIRGTRLVMEHDASYLPKAGMVRLENAGFSSMVHGLENGGKFFSLAECIVEARQKDILDDMLDRVDPQRSLRFHVICNASGAMKETWLDDGGNGENAVLINRCMAVLGAYWLLRRYCDDEQLFFKWMRLSLRNRKTAFLDDSVEYLFPWLRPDREQYVHGKWISDIESVTYYCYPLEERGKSSLPSPFMYAVTSRKRFSSVSLEIRCSALKGALIDVEIKQDSQMIRAGRAVLIRIDGNDHGRSYSWNRRPGKMLPVRLPSMEIPEGGPPAMILPVPEDFRSCPEEEILPALIEECPCMSM</sequence>
<evidence type="ECO:0000313" key="1">
    <source>
        <dbReference type="EMBL" id="QHV64208.1"/>
    </source>
</evidence>